<dbReference type="Proteomes" id="UP000735302">
    <property type="component" value="Unassembled WGS sequence"/>
</dbReference>
<comment type="caution">
    <text evidence="1">The sequence shown here is derived from an EMBL/GenBank/DDBJ whole genome shotgun (WGS) entry which is preliminary data.</text>
</comment>
<sequence>MGFATQSLKMSVQCTVPKLTPDRSSSRRWMRTNLQASLVRVVSIETALTASLSPYGPIHQTPTARISQLNLVDKSLVQQNTFTAGVSHDIDALRAYVSSQDRQA</sequence>
<dbReference type="EMBL" id="BLXT01003778">
    <property type="protein sequence ID" value="GFO06564.1"/>
    <property type="molecule type" value="Genomic_DNA"/>
</dbReference>
<proteinExistence type="predicted"/>
<organism evidence="1 2">
    <name type="scientific">Plakobranchus ocellatus</name>
    <dbReference type="NCBI Taxonomy" id="259542"/>
    <lineage>
        <taxon>Eukaryota</taxon>
        <taxon>Metazoa</taxon>
        <taxon>Spiralia</taxon>
        <taxon>Lophotrochozoa</taxon>
        <taxon>Mollusca</taxon>
        <taxon>Gastropoda</taxon>
        <taxon>Heterobranchia</taxon>
        <taxon>Euthyneura</taxon>
        <taxon>Panpulmonata</taxon>
        <taxon>Sacoglossa</taxon>
        <taxon>Placobranchoidea</taxon>
        <taxon>Plakobranchidae</taxon>
        <taxon>Plakobranchus</taxon>
    </lineage>
</organism>
<protein>
    <submittedName>
        <fullName evidence="1">Uncharacterized protein</fullName>
    </submittedName>
</protein>
<name>A0AAV4AJF0_9GAST</name>
<evidence type="ECO:0000313" key="2">
    <source>
        <dbReference type="Proteomes" id="UP000735302"/>
    </source>
</evidence>
<gene>
    <name evidence="1" type="ORF">PoB_003306900</name>
</gene>
<evidence type="ECO:0000313" key="1">
    <source>
        <dbReference type="EMBL" id="GFO06564.1"/>
    </source>
</evidence>
<keyword evidence="2" id="KW-1185">Reference proteome</keyword>
<dbReference type="AlphaFoldDB" id="A0AAV4AJF0"/>
<accession>A0AAV4AJF0</accession>
<reference evidence="1 2" key="1">
    <citation type="journal article" date="2021" name="Elife">
        <title>Chloroplast acquisition without the gene transfer in kleptoplastic sea slugs, Plakobranchus ocellatus.</title>
        <authorList>
            <person name="Maeda T."/>
            <person name="Takahashi S."/>
            <person name="Yoshida T."/>
            <person name="Shimamura S."/>
            <person name="Takaki Y."/>
            <person name="Nagai Y."/>
            <person name="Toyoda A."/>
            <person name="Suzuki Y."/>
            <person name="Arimoto A."/>
            <person name="Ishii H."/>
            <person name="Satoh N."/>
            <person name="Nishiyama T."/>
            <person name="Hasebe M."/>
            <person name="Maruyama T."/>
            <person name="Minagawa J."/>
            <person name="Obokata J."/>
            <person name="Shigenobu S."/>
        </authorList>
    </citation>
    <scope>NUCLEOTIDE SEQUENCE [LARGE SCALE GENOMIC DNA]</scope>
</reference>